<protein>
    <submittedName>
        <fullName evidence="7">Amino acid/polyamine/organocation transporter (APC superfamily)</fullName>
    </submittedName>
</protein>
<proteinExistence type="predicted"/>
<keyword evidence="3 6" id="KW-0812">Transmembrane</keyword>
<dbReference type="PANTHER" id="PTHR45649">
    <property type="entry name" value="AMINO-ACID PERMEASE BAT1"/>
    <property type="match status" value="1"/>
</dbReference>
<keyword evidence="2" id="KW-0813">Transport</keyword>
<comment type="subcellular location">
    <subcellularLocation>
        <location evidence="1">Membrane</location>
        <topology evidence="1">Multi-pass membrane protein</topology>
    </subcellularLocation>
</comment>
<accession>A0A3N1CX11</accession>
<evidence type="ECO:0000256" key="2">
    <source>
        <dbReference type="ARBA" id="ARBA00022448"/>
    </source>
</evidence>
<keyword evidence="8" id="KW-1185">Reference proteome</keyword>
<dbReference type="Gene3D" id="1.20.1740.10">
    <property type="entry name" value="Amino acid/polyamine transporter I"/>
    <property type="match status" value="1"/>
</dbReference>
<dbReference type="Pfam" id="PF13520">
    <property type="entry name" value="AA_permease_2"/>
    <property type="match status" value="1"/>
</dbReference>
<dbReference type="OrthoDB" id="4568421at2"/>
<feature type="transmembrane region" description="Helical" evidence="6">
    <location>
        <begin position="390"/>
        <end position="408"/>
    </location>
</feature>
<gene>
    <name evidence="7" type="ORF">EDD29_3388</name>
</gene>
<feature type="transmembrane region" description="Helical" evidence="6">
    <location>
        <begin position="187"/>
        <end position="207"/>
    </location>
</feature>
<feature type="transmembrane region" description="Helical" evidence="6">
    <location>
        <begin position="227"/>
        <end position="245"/>
    </location>
</feature>
<dbReference type="GO" id="GO:0022857">
    <property type="term" value="F:transmembrane transporter activity"/>
    <property type="evidence" value="ECO:0007669"/>
    <property type="project" value="InterPro"/>
</dbReference>
<evidence type="ECO:0000256" key="4">
    <source>
        <dbReference type="ARBA" id="ARBA00022989"/>
    </source>
</evidence>
<name>A0A3N1CX11_9ACTN</name>
<reference evidence="7 8" key="1">
    <citation type="submission" date="2018-11" db="EMBL/GenBank/DDBJ databases">
        <title>Sequencing the genomes of 1000 actinobacteria strains.</title>
        <authorList>
            <person name="Klenk H.-P."/>
        </authorList>
    </citation>
    <scope>NUCLEOTIDE SEQUENCE [LARGE SCALE GENOMIC DNA]</scope>
    <source>
        <strain evidence="7 8">DSM 44254</strain>
    </source>
</reference>
<dbReference type="RefSeq" id="WP_123665297.1">
    <property type="nucleotide sequence ID" value="NZ_RJKE01000001.1"/>
</dbReference>
<feature type="transmembrane region" description="Helical" evidence="6">
    <location>
        <begin position="266"/>
        <end position="288"/>
    </location>
</feature>
<feature type="transmembrane region" description="Helical" evidence="6">
    <location>
        <begin position="37"/>
        <end position="63"/>
    </location>
</feature>
<feature type="transmembrane region" description="Helical" evidence="6">
    <location>
        <begin position="158"/>
        <end position="180"/>
    </location>
</feature>
<dbReference type="Proteomes" id="UP000272400">
    <property type="component" value="Unassembled WGS sequence"/>
</dbReference>
<dbReference type="InterPro" id="IPR002293">
    <property type="entry name" value="AA/rel_permease1"/>
</dbReference>
<keyword evidence="4 6" id="KW-1133">Transmembrane helix</keyword>
<feature type="transmembrane region" description="Helical" evidence="6">
    <location>
        <begin position="110"/>
        <end position="138"/>
    </location>
</feature>
<evidence type="ECO:0000313" key="8">
    <source>
        <dbReference type="Proteomes" id="UP000272400"/>
    </source>
</evidence>
<evidence type="ECO:0000256" key="1">
    <source>
        <dbReference type="ARBA" id="ARBA00004141"/>
    </source>
</evidence>
<sequence length="510" mass="52841">MTATAPPPPAPAGGKDDAAALAGFGYRQELHRSMGRYASFAAGFSFISVLTTVFQFFAFGYAFGGGAFFWTWPAVLIGQLLVAACFAELAARYPLSGAIYQWSTRLSSEVFGWFAGWIMVIGQMVVVAAAALALQVVLPAIWSGFQLVGGDPAPTTATGAANAAILAVVLLVLTTIVNVLDNRVLSTVNRIGVTAEIIGAVLIIVLLLTHSERGGGVTLHTGGEGGALGALLVGSFAAAYVLIGFDSAGEMSEETRNPRRTAPRTILIALIAAGVLATLMVFGGLLAAPSLDDGRLATEGLSYVLTSSLGSGVGKALLVDVAVAVTVATLAIQTSATRMLFSMARDGVLPASGPLARVSPRTGMPAAPAIVVGVVAAGLCLLNLASPEAFLAIGTTCIAMLYLAYAMVTGPMLVRRLRGAWGTETGTDETGRPLFSLGRWGLPINVLALVYGLFMTVNLAWPRAAVYDPAGGHWYFQWFTVLFVGATVVIGAVYRTLRRRAVVPAAAVAD</sequence>
<feature type="transmembrane region" description="Helical" evidence="6">
    <location>
        <begin position="442"/>
        <end position="461"/>
    </location>
</feature>
<dbReference type="GO" id="GO:0016020">
    <property type="term" value="C:membrane"/>
    <property type="evidence" value="ECO:0007669"/>
    <property type="project" value="UniProtKB-SubCell"/>
</dbReference>
<feature type="transmembrane region" description="Helical" evidence="6">
    <location>
        <begin position="366"/>
        <end position="384"/>
    </location>
</feature>
<dbReference type="PIRSF" id="PIRSF006060">
    <property type="entry name" value="AA_transporter"/>
    <property type="match status" value="1"/>
</dbReference>
<feature type="transmembrane region" description="Helical" evidence="6">
    <location>
        <begin position="308"/>
        <end position="332"/>
    </location>
</feature>
<feature type="transmembrane region" description="Helical" evidence="6">
    <location>
        <begin position="473"/>
        <end position="494"/>
    </location>
</feature>
<evidence type="ECO:0000256" key="3">
    <source>
        <dbReference type="ARBA" id="ARBA00022692"/>
    </source>
</evidence>
<evidence type="ECO:0000256" key="6">
    <source>
        <dbReference type="SAM" id="Phobius"/>
    </source>
</evidence>
<dbReference type="PANTHER" id="PTHR45649:SF26">
    <property type="entry name" value="OS04G0435100 PROTEIN"/>
    <property type="match status" value="1"/>
</dbReference>
<dbReference type="EMBL" id="RJKE01000001">
    <property type="protein sequence ID" value="ROO85839.1"/>
    <property type="molecule type" value="Genomic_DNA"/>
</dbReference>
<feature type="transmembrane region" description="Helical" evidence="6">
    <location>
        <begin position="69"/>
        <end position="89"/>
    </location>
</feature>
<keyword evidence="5 6" id="KW-0472">Membrane</keyword>
<evidence type="ECO:0000256" key="5">
    <source>
        <dbReference type="ARBA" id="ARBA00023136"/>
    </source>
</evidence>
<dbReference type="AlphaFoldDB" id="A0A3N1CX11"/>
<evidence type="ECO:0000313" key="7">
    <source>
        <dbReference type="EMBL" id="ROO85839.1"/>
    </source>
</evidence>
<organism evidence="7 8">
    <name type="scientific">Actinocorallia herbida</name>
    <dbReference type="NCBI Taxonomy" id="58109"/>
    <lineage>
        <taxon>Bacteria</taxon>
        <taxon>Bacillati</taxon>
        <taxon>Actinomycetota</taxon>
        <taxon>Actinomycetes</taxon>
        <taxon>Streptosporangiales</taxon>
        <taxon>Thermomonosporaceae</taxon>
        <taxon>Actinocorallia</taxon>
    </lineage>
</organism>
<comment type="caution">
    <text evidence="7">The sequence shown here is derived from an EMBL/GenBank/DDBJ whole genome shotgun (WGS) entry which is preliminary data.</text>
</comment>